<dbReference type="PANTHER" id="PTHR13593:SF113">
    <property type="entry name" value="SI:DKEY-266F7.9"/>
    <property type="match status" value="1"/>
</dbReference>
<reference evidence="1 2" key="1">
    <citation type="journal article" date="2020" name="Int. J. Syst. Evol. Microbiol.">
        <title>Ureaplasma miroungigenitalium sp. nov. isolated from northern elephant seals (Mirounga angustirostris) and Ureaplasma zalophigenitalium sp. nov. isolated from California sea lions (Zalophus californianus).</title>
        <authorList>
            <person name="Volokhov D.V."/>
            <person name="Gulland F.M."/>
            <person name="Gao Y."/>
            <person name="Chizhikov V.E."/>
        </authorList>
    </citation>
    <scope>NUCLEOTIDE SEQUENCE [LARGE SCALE GENOMIC DNA]</scope>
    <source>
        <strain evidence="1 2">CSL7644-GEN</strain>
    </source>
</reference>
<name>A0ABT3BP70_9BACT</name>
<proteinExistence type="predicted"/>
<dbReference type="Gene3D" id="3.20.20.190">
    <property type="entry name" value="Phosphatidylinositol (PI) phosphodiesterase"/>
    <property type="match status" value="1"/>
</dbReference>
<organism evidence="1 2">
    <name type="scientific">Ureaplasma zalophigenitalium</name>
    <dbReference type="NCBI Taxonomy" id="907723"/>
    <lineage>
        <taxon>Bacteria</taxon>
        <taxon>Bacillati</taxon>
        <taxon>Mycoplasmatota</taxon>
        <taxon>Mycoplasmoidales</taxon>
        <taxon>Mycoplasmoidaceae</taxon>
        <taxon>Ureaplasma</taxon>
    </lineage>
</organism>
<dbReference type="PROSITE" id="PS50007">
    <property type="entry name" value="PIPLC_X_DOMAIN"/>
    <property type="match status" value="1"/>
</dbReference>
<evidence type="ECO:0000313" key="2">
    <source>
        <dbReference type="Proteomes" id="UP001207252"/>
    </source>
</evidence>
<dbReference type="EMBL" id="JAOXHJ010000003">
    <property type="protein sequence ID" value="MCV3754055.1"/>
    <property type="molecule type" value="Genomic_DNA"/>
</dbReference>
<accession>A0ABT3BP70</accession>
<comment type="caution">
    <text evidence="1">The sequence shown here is derived from an EMBL/GenBank/DDBJ whole genome shotgun (WGS) entry which is preliminary data.</text>
</comment>
<evidence type="ECO:0008006" key="3">
    <source>
        <dbReference type="Google" id="ProtNLM"/>
    </source>
</evidence>
<dbReference type="PANTHER" id="PTHR13593">
    <property type="match status" value="1"/>
</dbReference>
<gene>
    <name evidence="1" type="ORF">OF365_01580</name>
</gene>
<protein>
    <recommendedName>
        <fullName evidence="3">Phosphatidylinositol diacylglycerol-lyase</fullName>
    </recommendedName>
</protein>
<evidence type="ECO:0000313" key="1">
    <source>
        <dbReference type="EMBL" id="MCV3754055.1"/>
    </source>
</evidence>
<dbReference type="InterPro" id="IPR051057">
    <property type="entry name" value="PI-PLC_domain"/>
</dbReference>
<dbReference type="SUPFAM" id="SSF51695">
    <property type="entry name" value="PLC-like phosphodiesterases"/>
    <property type="match status" value="1"/>
</dbReference>
<dbReference type="Proteomes" id="UP001207252">
    <property type="component" value="Unassembled WGS sequence"/>
</dbReference>
<dbReference type="RefSeq" id="WP_263817859.1">
    <property type="nucleotide sequence ID" value="NZ_JAOXHJ010000003.1"/>
</dbReference>
<keyword evidence="2" id="KW-1185">Reference proteome</keyword>
<sequence>MKKKIWQLLPLFLFPGITITMIASTSVNKNMHKWDNWSQVDNGQIANIEKYYAQDWMSEIPDDRSIFTLSIPGTHDSTMFNGTGFYYTFGYTWANTQYYNFGNQLNLGIRAFDLRISSDGWLVHGVTYSKQKFESAMNDFANFLDKHPSEFVVVRVKDENFNVNDYN</sequence>
<dbReference type="InterPro" id="IPR017946">
    <property type="entry name" value="PLC-like_Pdiesterase_TIM-brl"/>
</dbReference>